<keyword evidence="2" id="KW-0614">Plasmid</keyword>
<keyword evidence="3" id="KW-1185">Reference proteome</keyword>
<gene>
    <name evidence="2" type="ORF">GZH47_33200</name>
</gene>
<dbReference type="KEGG" id="prz:GZH47_33200"/>
<dbReference type="EMBL" id="CP048288">
    <property type="protein sequence ID" value="QHW35752.1"/>
    <property type="molecule type" value="Genomic_DNA"/>
</dbReference>
<sequence>MILDDFGFYNAEIRRNLNKELHSLVDHANRHIDQRDDYPAHEIIKSIISQYSARRSLSDKQRVCLAKFIFYIQHIQPVPPRKKYLQRPVVPPSDPKKDPKSFMYSPFGNPNLGSYEVREGLELVAAYINKQQSTRHQSRVNSMAMRAGLSVHRIQI</sequence>
<reference evidence="2 3" key="1">
    <citation type="submission" date="2020-02" db="EMBL/GenBank/DDBJ databases">
        <title>Paenibacillus sp. nov., isolated from rhizosphere soil of tomato.</title>
        <authorList>
            <person name="Weon H.-Y."/>
            <person name="Lee S.A."/>
        </authorList>
    </citation>
    <scope>NUCLEOTIDE SEQUENCE [LARGE SCALE GENOMIC DNA]</scope>
    <source>
        <strain evidence="2 3">14171R-81</strain>
        <plasmid evidence="2 3">unnamed2</plasmid>
    </source>
</reference>
<geneLocation type="plasmid" evidence="2 3">
    <name>unnamed2</name>
</geneLocation>
<accession>A0A6C0PCY8</accession>
<dbReference type="Proteomes" id="UP000479114">
    <property type="component" value="Plasmid unnamed2"/>
</dbReference>
<evidence type="ECO:0000313" key="3">
    <source>
        <dbReference type="Proteomes" id="UP000479114"/>
    </source>
</evidence>
<evidence type="ECO:0000256" key="1">
    <source>
        <dbReference type="SAM" id="MobiDB-lite"/>
    </source>
</evidence>
<dbReference type="AlphaFoldDB" id="A0A6C0PCY8"/>
<feature type="region of interest" description="Disordered" evidence="1">
    <location>
        <begin position="83"/>
        <end position="103"/>
    </location>
</feature>
<organism evidence="2 3">
    <name type="scientific">Paenibacillus rhizovicinus</name>
    <dbReference type="NCBI Taxonomy" id="2704463"/>
    <lineage>
        <taxon>Bacteria</taxon>
        <taxon>Bacillati</taxon>
        <taxon>Bacillota</taxon>
        <taxon>Bacilli</taxon>
        <taxon>Bacillales</taxon>
        <taxon>Paenibacillaceae</taxon>
        <taxon>Paenibacillus</taxon>
    </lineage>
</organism>
<proteinExistence type="predicted"/>
<evidence type="ECO:0000313" key="2">
    <source>
        <dbReference type="EMBL" id="QHW35752.1"/>
    </source>
</evidence>
<name>A0A6C0PCY8_9BACL</name>
<protein>
    <submittedName>
        <fullName evidence="2">Uncharacterized protein</fullName>
    </submittedName>
</protein>
<dbReference type="RefSeq" id="WP_162645886.1">
    <property type="nucleotide sequence ID" value="NZ_CP048288.1"/>
</dbReference>